<dbReference type="PANTHER" id="PTHR30483:SF6">
    <property type="entry name" value="PERIPLASMIC BINDING PROTEIN OF ABC TRANSPORTER FOR NATURAL AMINO ACIDS"/>
    <property type="match status" value="1"/>
</dbReference>
<dbReference type="AlphaFoldDB" id="A0A1G7UCM6"/>
<keyword evidence="3" id="KW-0029">Amino-acid transport</keyword>
<gene>
    <name evidence="5" type="ORF">SAMN05216241_11343</name>
</gene>
<evidence type="ECO:0000256" key="1">
    <source>
        <dbReference type="ARBA" id="ARBA00010062"/>
    </source>
</evidence>
<dbReference type="Gene3D" id="3.40.50.2300">
    <property type="match status" value="2"/>
</dbReference>
<dbReference type="InterPro" id="IPR051010">
    <property type="entry name" value="BCAA_transport"/>
</dbReference>
<dbReference type="PANTHER" id="PTHR30483">
    <property type="entry name" value="LEUCINE-SPECIFIC-BINDING PROTEIN"/>
    <property type="match status" value="1"/>
</dbReference>
<dbReference type="InterPro" id="IPR019546">
    <property type="entry name" value="TAT_signal_bac_arc"/>
</dbReference>
<protein>
    <submittedName>
        <fullName evidence="5">Tat (Twin-arginine translocation) pathway signal sequence</fullName>
    </submittedName>
</protein>
<keyword evidence="6" id="KW-1185">Reference proteome</keyword>
<evidence type="ECO:0000259" key="4">
    <source>
        <dbReference type="Pfam" id="PF13458"/>
    </source>
</evidence>
<name>A0A1G7UCM6_9PROT</name>
<dbReference type="CDD" id="cd06346">
    <property type="entry name" value="PBP1_ABC_ligand_binding-like"/>
    <property type="match status" value="1"/>
</dbReference>
<organism evidence="5 6">
    <name type="scientific">Limimonas halophila</name>
    <dbReference type="NCBI Taxonomy" id="1082479"/>
    <lineage>
        <taxon>Bacteria</taxon>
        <taxon>Pseudomonadati</taxon>
        <taxon>Pseudomonadota</taxon>
        <taxon>Alphaproteobacteria</taxon>
        <taxon>Rhodospirillales</taxon>
        <taxon>Rhodovibrionaceae</taxon>
        <taxon>Limimonas</taxon>
    </lineage>
</organism>
<feature type="domain" description="Leucine-binding protein" evidence="4">
    <location>
        <begin position="45"/>
        <end position="372"/>
    </location>
</feature>
<keyword evidence="3" id="KW-0813">Transport</keyword>
<comment type="similarity">
    <text evidence="1">Belongs to the leucine-binding protein family.</text>
</comment>
<dbReference type="NCBIfam" id="TIGR01409">
    <property type="entry name" value="TAT_signal_seq"/>
    <property type="match status" value="1"/>
</dbReference>
<dbReference type="SUPFAM" id="SSF53822">
    <property type="entry name" value="Periplasmic binding protein-like I"/>
    <property type="match status" value="1"/>
</dbReference>
<dbReference type="PROSITE" id="PS51318">
    <property type="entry name" value="TAT"/>
    <property type="match status" value="1"/>
</dbReference>
<accession>A0A1G7UCM6</accession>
<dbReference type="InterPro" id="IPR028082">
    <property type="entry name" value="Peripla_BP_I"/>
</dbReference>
<dbReference type="Pfam" id="PF13458">
    <property type="entry name" value="Peripla_BP_6"/>
    <property type="match status" value="1"/>
</dbReference>
<dbReference type="GO" id="GO:0006865">
    <property type="term" value="P:amino acid transport"/>
    <property type="evidence" value="ECO:0007669"/>
    <property type="project" value="UniProtKB-KW"/>
</dbReference>
<dbReference type="InterPro" id="IPR006311">
    <property type="entry name" value="TAT_signal"/>
</dbReference>
<proteinExistence type="inferred from homology"/>
<dbReference type="InterPro" id="IPR028081">
    <property type="entry name" value="Leu-bd"/>
</dbReference>
<reference evidence="5 6" key="1">
    <citation type="submission" date="2016-10" db="EMBL/GenBank/DDBJ databases">
        <authorList>
            <person name="de Groot N.N."/>
        </authorList>
    </citation>
    <scope>NUCLEOTIDE SEQUENCE [LARGE SCALE GENOMIC DNA]</scope>
    <source>
        <strain evidence="5 6">DSM 25584</strain>
    </source>
</reference>
<evidence type="ECO:0000256" key="3">
    <source>
        <dbReference type="ARBA" id="ARBA00022970"/>
    </source>
</evidence>
<evidence type="ECO:0000256" key="2">
    <source>
        <dbReference type="ARBA" id="ARBA00022729"/>
    </source>
</evidence>
<dbReference type="RefSeq" id="WP_090021699.1">
    <property type="nucleotide sequence ID" value="NZ_FNCE01000013.1"/>
</dbReference>
<dbReference type="OrthoDB" id="9768386at2"/>
<sequence length="446" mass="46725">MTETKTIKAGGMNRRRFVQTAGIATGAAALSSTLPMRVIAKPNAIPLGQIAPMTGSAAEFGPFYRDGAKLGMMHINQAAKEVFGGPIFSKHIAEDTNTLPTPAIESARKLVEADGVPAYVGAWSSGVTVATATSVAIPNNVLQISNGSTSPLISVLPEDQEADLLFRTTSSDALQGVVAAQLAAGEILDDYKHKTAATIYVNNPYGQGLSNAFARSFQMRGGTVHAQIPHPEEVQATYSSQLAVALKDDPDVLVCCSYPGHTSTFLREARDTFGMTSWQFVDGNKSSKVLESVGADVLKGQLGTAPGSNPENDVTKAFAEQFKGEFGHDRVPPFTTSAYDAAVAIGLAAARALAQGEKDLTGPVLRDNLRPVSNPPGATVRGADVDSLAQGMEMLRKGEDIDLAGAAGSVDFDDNGDVKTPIEVWKFTEDGTETVGVQAAGDIPSE</sequence>
<dbReference type="STRING" id="1082479.SAMN05216241_11343"/>
<dbReference type="Proteomes" id="UP000199415">
    <property type="component" value="Unassembled WGS sequence"/>
</dbReference>
<dbReference type="EMBL" id="FNCE01000013">
    <property type="protein sequence ID" value="SDG45041.1"/>
    <property type="molecule type" value="Genomic_DNA"/>
</dbReference>
<evidence type="ECO:0000313" key="5">
    <source>
        <dbReference type="EMBL" id="SDG45041.1"/>
    </source>
</evidence>
<evidence type="ECO:0000313" key="6">
    <source>
        <dbReference type="Proteomes" id="UP000199415"/>
    </source>
</evidence>
<keyword evidence="2" id="KW-0732">Signal</keyword>